<comment type="similarity">
    <text evidence="3">Belongs to the ROX family.</text>
</comment>
<keyword evidence="2 3" id="KW-0408">Iron</keyword>
<evidence type="ECO:0000256" key="2">
    <source>
        <dbReference type="ARBA" id="ARBA00023004"/>
    </source>
</evidence>
<keyword evidence="6" id="KW-1185">Reference proteome</keyword>
<dbReference type="GO" id="GO:0032453">
    <property type="term" value="F:histone H3K4 demethylase activity"/>
    <property type="evidence" value="ECO:0007669"/>
    <property type="project" value="TreeGrafter"/>
</dbReference>
<comment type="subcellular location">
    <subcellularLocation>
        <location evidence="3">Nucleus</location>
    </subcellularLocation>
</comment>
<dbReference type="GO" id="GO:0051864">
    <property type="term" value="F:histone H3K36 demethylase activity"/>
    <property type="evidence" value="ECO:0007669"/>
    <property type="project" value="TreeGrafter"/>
</dbReference>
<keyword evidence="3" id="KW-0560">Oxidoreductase</keyword>
<dbReference type="RefSeq" id="XP_028343437.1">
    <property type="nucleotide sequence ID" value="XM_028487636.2"/>
</dbReference>
<feature type="non-terminal residue" evidence="7">
    <location>
        <position position="1"/>
    </location>
</feature>
<evidence type="ECO:0000256" key="1">
    <source>
        <dbReference type="ARBA" id="ARBA00022723"/>
    </source>
</evidence>
<dbReference type="OrthoDB" id="425950at2759"/>
<reference evidence="7" key="1">
    <citation type="submission" date="2025-08" db="UniProtKB">
        <authorList>
            <consortium name="RefSeq"/>
        </authorList>
    </citation>
    <scope>IDENTIFICATION</scope>
    <source>
        <tissue evidence="7">Muscle</tissue>
    </source>
</reference>
<dbReference type="AlphaFoldDB" id="A0A455B3T7"/>
<dbReference type="InterPro" id="IPR039994">
    <property type="entry name" value="NO66-like"/>
</dbReference>
<dbReference type="KEGG" id="pcad:114485830"/>
<feature type="region of interest" description="Disordered" evidence="4">
    <location>
        <begin position="1"/>
        <end position="99"/>
    </location>
</feature>
<proteinExistence type="inferred from homology"/>
<evidence type="ECO:0000313" key="6">
    <source>
        <dbReference type="Proteomes" id="UP000248484"/>
    </source>
</evidence>
<comment type="cofactor">
    <cofactor evidence="3">
        <name>Fe(2+)</name>
        <dbReference type="ChEBI" id="CHEBI:29033"/>
    </cofactor>
    <text evidence="3">Binds 1 Fe(2+) ion per subunit.</text>
</comment>
<evidence type="ECO:0000259" key="5">
    <source>
        <dbReference type="PROSITE" id="PS51184"/>
    </source>
</evidence>
<dbReference type="PANTHER" id="PTHR13096">
    <property type="entry name" value="MINA53 MYC INDUCED NUCLEAR ANTIGEN"/>
    <property type="match status" value="1"/>
</dbReference>
<dbReference type="Gene3D" id="2.60.120.650">
    <property type="entry name" value="Cupin"/>
    <property type="match status" value="1"/>
</dbReference>
<dbReference type="EC" id="1.14.11.-" evidence="3"/>
<evidence type="ECO:0000256" key="3">
    <source>
        <dbReference type="RuleBase" id="RU366061"/>
    </source>
</evidence>
<keyword evidence="3" id="KW-0804">Transcription</keyword>
<sequence length="231" mass="24589">QGVALPSPSVPVRAPLLHRSREEGHRGGTASSSRNPRVTEGETEGICGSEESEDARVDGDTCANTSRPPLRLGSASAVQGACLPPPGGELSGSLSDTTADSSEPGSSCLLACVGPYLDGCSLVVNQADRTHPGLQEVCRTLGQRLFTHVFAVAYLTPPSSYAVGTHTDDQDVFLIQLWGQKHWKIYAPPQQLPLSEEMLGKKEPFSKDPGQPVLQVTLEEGDILYIPRGYV</sequence>
<keyword evidence="1 3" id="KW-0479">Metal-binding</keyword>
<keyword evidence="3" id="KW-0539">Nucleus</keyword>
<gene>
    <name evidence="7" type="primary">LOC114485830</name>
</gene>
<dbReference type="InParanoid" id="A0A455B3T7"/>
<comment type="function">
    <text evidence="3">Oxygenase that can act as both a histone lysine demethylase and a ribosomal histidine hydroxylase.</text>
</comment>
<dbReference type="Proteomes" id="UP000248484">
    <property type="component" value="Unplaced"/>
</dbReference>
<keyword evidence="3" id="KW-0223">Dioxygenase</keyword>
<accession>A0A455B3T7</accession>
<evidence type="ECO:0000256" key="4">
    <source>
        <dbReference type="SAM" id="MobiDB-lite"/>
    </source>
</evidence>
<keyword evidence="3" id="KW-0805">Transcription regulation</keyword>
<dbReference type="PANTHER" id="PTHR13096:SF8">
    <property type="entry name" value="RIBOSOMAL OXYGENASE 1"/>
    <property type="match status" value="1"/>
</dbReference>
<organism evidence="6 7">
    <name type="scientific">Physeter macrocephalus</name>
    <name type="common">Sperm whale</name>
    <name type="synonym">Physeter catodon</name>
    <dbReference type="NCBI Taxonomy" id="9755"/>
    <lineage>
        <taxon>Eukaryota</taxon>
        <taxon>Metazoa</taxon>
        <taxon>Chordata</taxon>
        <taxon>Craniata</taxon>
        <taxon>Vertebrata</taxon>
        <taxon>Euteleostomi</taxon>
        <taxon>Mammalia</taxon>
        <taxon>Eutheria</taxon>
        <taxon>Laurasiatheria</taxon>
        <taxon>Artiodactyla</taxon>
        <taxon>Whippomorpha</taxon>
        <taxon>Cetacea</taxon>
        <taxon>Odontoceti</taxon>
        <taxon>Physeteridae</taxon>
        <taxon>Physeter</taxon>
    </lineage>
</organism>
<dbReference type="Pfam" id="PF08007">
    <property type="entry name" value="JmjC_2"/>
    <property type="match status" value="1"/>
</dbReference>
<dbReference type="PROSITE" id="PS51184">
    <property type="entry name" value="JMJC"/>
    <property type="match status" value="1"/>
</dbReference>
<protein>
    <recommendedName>
        <fullName evidence="3">Bifunctional lysine-specific demethylase and histidyl-hydroxylase</fullName>
        <ecNumber evidence="3">1.14.11.-</ecNumber>
    </recommendedName>
</protein>
<name>A0A455B3T7_PHYMC</name>
<dbReference type="InterPro" id="IPR003347">
    <property type="entry name" value="JmjC_dom"/>
</dbReference>
<dbReference type="GO" id="GO:0005730">
    <property type="term" value="C:nucleolus"/>
    <property type="evidence" value="ECO:0007669"/>
    <property type="project" value="TreeGrafter"/>
</dbReference>
<evidence type="ECO:0000313" key="7">
    <source>
        <dbReference type="RefSeq" id="XP_028343437.1"/>
    </source>
</evidence>
<dbReference type="GeneID" id="114485830"/>
<dbReference type="SUPFAM" id="SSF51197">
    <property type="entry name" value="Clavaminate synthase-like"/>
    <property type="match status" value="1"/>
</dbReference>
<feature type="domain" description="JmjC" evidence="5">
    <location>
        <begin position="120"/>
        <end position="231"/>
    </location>
</feature>
<dbReference type="GO" id="GO:0005506">
    <property type="term" value="F:iron ion binding"/>
    <property type="evidence" value="ECO:0007669"/>
    <property type="project" value="UniProtKB-UniRule"/>
</dbReference>